<dbReference type="InterPro" id="IPR025711">
    <property type="entry name" value="PepSY"/>
</dbReference>
<evidence type="ECO:0000313" key="5">
    <source>
        <dbReference type="Proteomes" id="UP001319060"/>
    </source>
</evidence>
<organism evidence="4 5">
    <name type="scientific">Fictibacillus barbaricus</name>
    <dbReference type="NCBI Taxonomy" id="182136"/>
    <lineage>
        <taxon>Bacteria</taxon>
        <taxon>Bacillati</taxon>
        <taxon>Bacillota</taxon>
        <taxon>Bacilli</taxon>
        <taxon>Bacillales</taxon>
        <taxon>Fictibacillaceae</taxon>
        <taxon>Fictibacillus</taxon>
    </lineage>
</organism>
<feature type="signal peptide" evidence="2">
    <location>
        <begin position="1"/>
        <end position="23"/>
    </location>
</feature>
<name>A0ABS2ZKH1_9BACL</name>
<dbReference type="Gene3D" id="3.10.450.40">
    <property type="match status" value="2"/>
</dbReference>
<feature type="domain" description="PepSY" evidence="3">
    <location>
        <begin position="126"/>
        <end position="183"/>
    </location>
</feature>
<evidence type="ECO:0000313" key="4">
    <source>
        <dbReference type="EMBL" id="MBN3547205.1"/>
    </source>
</evidence>
<dbReference type="Pfam" id="PF03413">
    <property type="entry name" value="PepSY"/>
    <property type="match status" value="2"/>
</dbReference>
<protein>
    <submittedName>
        <fullName evidence="4">PepSY domain-containing protein</fullName>
    </submittedName>
</protein>
<gene>
    <name evidence="4" type="ORF">JYA64_17990</name>
</gene>
<proteinExistence type="predicted"/>
<reference evidence="4 5" key="1">
    <citation type="submission" date="2021-01" db="EMBL/GenBank/DDBJ databases">
        <title>Genome Sequencing of Type Strains.</title>
        <authorList>
            <person name="Lemaire J.F."/>
            <person name="Inderbitzin P."/>
            <person name="Collins S.B."/>
            <person name="Wespe N."/>
            <person name="Knight-Connoni V."/>
        </authorList>
    </citation>
    <scope>NUCLEOTIDE SEQUENCE [LARGE SCALE GENOMIC DNA]</scope>
    <source>
        <strain evidence="4 5">DSM 14730</strain>
    </source>
</reference>
<keyword evidence="2" id="KW-0732">Signal</keyword>
<evidence type="ECO:0000259" key="3">
    <source>
        <dbReference type="Pfam" id="PF03413"/>
    </source>
</evidence>
<evidence type="ECO:0000256" key="1">
    <source>
        <dbReference type="SAM" id="MobiDB-lite"/>
    </source>
</evidence>
<feature type="compositionally biased region" description="Acidic residues" evidence="1">
    <location>
        <begin position="98"/>
        <end position="117"/>
    </location>
</feature>
<sequence length="190" mass="21106">MKKLTKVLAGTVLAGGIGLGVYAFSDNTPNVFAANDAISEKQAEDIALQRTNGGSVNELEFDRDDQKDKYEIEVHKDGKSYDLDILAGSGKITKFEEDRDDDLDESDIDDKDDEDRDDQVDAANMKISTEQAQNIALKQVPGTVTKIELDEEDGQYFYEIEINKDKQETDVDVDAMTGTVLKVDKDEDNN</sequence>
<dbReference type="EMBL" id="JAFHKS010000044">
    <property type="protein sequence ID" value="MBN3547205.1"/>
    <property type="molecule type" value="Genomic_DNA"/>
</dbReference>
<feature type="region of interest" description="Disordered" evidence="1">
    <location>
        <begin position="96"/>
        <end position="117"/>
    </location>
</feature>
<keyword evidence="5" id="KW-1185">Reference proteome</keyword>
<evidence type="ECO:0000256" key="2">
    <source>
        <dbReference type="SAM" id="SignalP"/>
    </source>
</evidence>
<comment type="caution">
    <text evidence="4">The sequence shown here is derived from an EMBL/GenBank/DDBJ whole genome shotgun (WGS) entry which is preliminary data.</text>
</comment>
<feature type="chain" id="PRO_5046586445" evidence="2">
    <location>
        <begin position="24"/>
        <end position="190"/>
    </location>
</feature>
<dbReference type="Proteomes" id="UP001319060">
    <property type="component" value="Unassembled WGS sequence"/>
</dbReference>
<dbReference type="RefSeq" id="WP_188401465.1">
    <property type="nucleotide sequence ID" value="NZ_BMCE01000001.1"/>
</dbReference>
<accession>A0ABS2ZKH1</accession>
<feature type="domain" description="PepSY" evidence="3">
    <location>
        <begin position="37"/>
        <end position="94"/>
    </location>
</feature>